<reference evidence="3 4" key="1">
    <citation type="submission" date="2019-05" db="EMBL/GenBank/DDBJ databases">
        <title>Draft Genome Sequences of Six Type Strains of the Genus Massilia.</title>
        <authorList>
            <person name="Miess H."/>
            <person name="Frediansyhah A."/>
            <person name="Gross H."/>
        </authorList>
    </citation>
    <scope>NUCLEOTIDE SEQUENCE [LARGE SCALE GENOMIC DNA]</scope>
    <source>
        <strain evidence="3 4">DSMZ 26121</strain>
    </source>
</reference>
<organism evidence="2 5">
    <name type="scientific">Pseudoduganella umbonata</name>
    <dbReference type="NCBI Taxonomy" id="864828"/>
    <lineage>
        <taxon>Bacteria</taxon>
        <taxon>Pseudomonadati</taxon>
        <taxon>Pseudomonadota</taxon>
        <taxon>Betaproteobacteria</taxon>
        <taxon>Burkholderiales</taxon>
        <taxon>Oxalobacteraceae</taxon>
        <taxon>Telluria group</taxon>
        <taxon>Pseudoduganella</taxon>
    </lineage>
</organism>
<evidence type="ECO:0000313" key="3">
    <source>
        <dbReference type="EMBL" id="QCP10213.1"/>
    </source>
</evidence>
<dbReference type="Proteomes" id="UP000298763">
    <property type="component" value="Chromosome"/>
</dbReference>
<keyword evidence="4" id="KW-1185">Reference proteome</keyword>
<protein>
    <submittedName>
        <fullName evidence="2">Uncharacterized protein</fullName>
    </submittedName>
</protein>
<reference evidence="2 5" key="2">
    <citation type="submission" date="2020-08" db="EMBL/GenBank/DDBJ databases">
        <title>Genomic Encyclopedia of Type Strains, Phase III (KMG-III): the genomes of soil and plant-associated and newly described type strains.</title>
        <authorList>
            <person name="Whitman W."/>
        </authorList>
    </citation>
    <scope>NUCLEOTIDE SEQUENCE [LARGE SCALE GENOMIC DNA]</scope>
    <source>
        <strain evidence="2 5">CECT 7753</strain>
    </source>
</reference>
<proteinExistence type="predicted"/>
<gene>
    <name evidence="3" type="ORF">FCL38_07080</name>
    <name evidence="2" type="ORF">FHS02_001812</name>
</gene>
<dbReference type="EMBL" id="CP040017">
    <property type="protein sequence ID" value="QCP10213.1"/>
    <property type="molecule type" value="Genomic_DNA"/>
</dbReference>
<dbReference type="AlphaFoldDB" id="A0A4P8HKN2"/>
<evidence type="ECO:0000256" key="1">
    <source>
        <dbReference type="SAM" id="MobiDB-lite"/>
    </source>
</evidence>
<dbReference type="Proteomes" id="UP000584325">
    <property type="component" value="Unassembled WGS sequence"/>
</dbReference>
<evidence type="ECO:0000313" key="5">
    <source>
        <dbReference type="Proteomes" id="UP000584325"/>
    </source>
</evidence>
<accession>A0A4P8HKN2</accession>
<dbReference type="RefSeq" id="WP_137313097.1">
    <property type="nucleotide sequence ID" value="NZ_CP040017.1"/>
</dbReference>
<sequence>MLAMSCAGIVPVRAASIAVAVAGIEAAPVLAVAMAGQARASAAGIGPGIVPPGTAHPVPGRRPGHFRKAVVTIDDSFLSPSRYHVEYTAASATSARPGAGTTRGDPAAPAIPFLAQFNHP</sequence>
<evidence type="ECO:0000313" key="4">
    <source>
        <dbReference type="Proteomes" id="UP000298763"/>
    </source>
</evidence>
<evidence type="ECO:0000313" key="2">
    <source>
        <dbReference type="EMBL" id="MBB3221005.1"/>
    </source>
</evidence>
<name>A0A4P8HKN2_9BURK</name>
<dbReference type="EMBL" id="JACHXS010000003">
    <property type="protein sequence ID" value="MBB3221005.1"/>
    <property type="molecule type" value="Genomic_DNA"/>
</dbReference>
<feature type="region of interest" description="Disordered" evidence="1">
    <location>
        <begin position="90"/>
        <end position="111"/>
    </location>
</feature>